<evidence type="ECO:0000313" key="1">
    <source>
        <dbReference type="EMBL" id="OQE23477.1"/>
    </source>
</evidence>
<proteinExistence type="predicted"/>
<protein>
    <submittedName>
        <fullName evidence="1">Uncharacterized protein</fullName>
    </submittedName>
</protein>
<dbReference type="Proteomes" id="UP000191342">
    <property type="component" value="Unassembled WGS sequence"/>
</dbReference>
<dbReference type="EMBL" id="MLQL01000011">
    <property type="protein sequence ID" value="OQE23477.1"/>
    <property type="molecule type" value="Genomic_DNA"/>
</dbReference>
<keyword evidence="2" id="KW-1185">Reference proteome</keyword>
<gene>
    <name evidence="1" type="ORF">PENFLA_c011G02595</name>
</gene>
<accession>A0A1V6TAW6</accession>
<sequence length="52" mass="5391">MAVAGAVSAGRRRVQRGHIQDNCPTVMAIQGLVGIARANGTLGIGFVPPRHI</sequence>
<organism evidence="1 2">
    <name type="scientific">Penicillium flavigenum</name>
    <dbReference type="NCBI Taxonomy" id="254877"/>
    <lineage>
        <taxon>Eukaryota</taxon>
        <taxon>Fungi</taxon>
        <taxon>Dikarya</taxon>
        <taxon>Ascomycota</taxon>
        <taxon>Pezizomycotina</taxon>
        <taxon>Eurotiomycetes</taxon>
        <taxon>Eurotiomycetidae</taxon>
        <taxon>Eurotiales</taxon>
        <taxon>Aspergillaceae</taxon>
        <taxon>Penicillium</taxon>
    </lineage>
</organism>
<dbReference type="OrthoDB" id="10601069at2759"/>
<comment type="caution">
    <text evidence="1">The sequence shown here is derived from an EMBL/GenBank/DDBJ whole genome shotgun (WGS) entry which is preliminary data.</text>
</comment>
<dbReference type="AlphaFoldDB" id="A0A1V6TAW6"/>
<evidence type="ECO:0000313" key="2">
    <source>
        <dbReference type="Proteomes" id="UP000191342"/>
    </source>
</evidence>
<reference evidence="2" key="1">
    <citation type="journal article" date="2017" name="Nat. Microbiol.">
        <title>Global analysis of biosynthetic gene clusters reveals vast potential of secondary metabolite production in Penicillium species.</title>
        <authorList>
            <person name="Nielsen J.C."/>
            <person name="Grijseels S."/>
            <person name="Prigent S."/>
            <person name="Ji B."/>
            <person name="Dainat J."/>
            <person name="Nielsen K.F."/>
            <person name="Frisvad J.C."/>
            <person name="Workman M."/>
            <person name="Nielsen J."/>
        </authorList>
    </citation>
    <scope>NUCLEOTIDE SEQUENCE [LARGE SCALE GENOMIC DNA]</scope>
    <source>
        <strain evidence="2">IBT 14082</strain>
    </source>
</reference>
<name>A0A1V6TAW6_9EURO</name>